<keyword evidence="4" id="KW-1185">Reference proteome</keyword>
<protein>
    <submittedName>
        <fullName evidence="3">Uncharacterized protein</fullName>
    </submittedName>
</protein>
<dbReference type="OrthoDB" id="573055at2"/>
<name>A0A2A9E5Z2_9MICO</name>
<accession>A0A2A9E5Z2</accession>
<evidence type="ECO:0000313" key="4">
    <source>
        <dbReference type="Proteomes" id="UP000225548"/>
    </source>
</evidence>
<feature type="region of interest" description="Disordered" evidence="1">
    <location>
        <begin position="134"/>
        <end position="153"/>
    </location>
</feature>
<organism evidence="3 4">
    <name type="scientific">Sanguibacter antarcticus</name>
    <dbReference type="NCBI Taxonomy" id="372484"/>
    <lineage>
        <taxon>Bacteria</taxon>
        <taxon>Bacillati</taxon>
        <taxon>Actinomycetota</taxon>
        <taxon>Actinomycetes</taxon>
        <taxon>Micrococcales</taxon>
        <taxon>Sanguibacteraceae</taxon>
        <taxon>Sanguibacter</taxon>
    </lineage>
</organism>
<feature type="signal peptide" evidence="2">
    <location>
        <begin position="1"/>
        <end position="21"/>
    </location>
</feature>
<evidence type="ECO:0000313" key="3">
    <source>
        <dbReference type="EMBL" id="PFG33775.1"/>
    </source>
</evidence>
<proteinExistence type="predicted"/>
<evidence type="ECO:0000256" key="2">
    <source>
        <dbReference type="SAM" id="SignalP"/>
    </source>
</evidence>
<keyword evidence="2" id="KW-0732">Signal</keyword>
<dbReference type="RefSeq" id="WP_098454931.1">
    <property type="nucleotide sequence ID" value="NZ_PDJG01000001.1"/>
</dbReference>
<dbReference type="Proteomes" id="UP000225548">
    <property type="component" value="Unassembled WGS sequence"/>
</dbReference>
<dbReference type="EMBL" id="PDJG01000001">
    <property type="protein sequence ID" value="PFG33775.1"/>
    <property type="molecule type" value="Genomic_DNA"/>
</dbReference>
<gene>
    <name evidence="3" type="ORF">ATL42_1662</name>
</gene>
<feature type="region of interest" description="Disordered" evidence="1">
    <location>
        <begin position="23"/>
        <end position="56"/>
    </location>
</feature>
<reference evidence="3 4" key="1">
    <citation type="submission" date="2017-10" db="EMBL/GenBank/DDBJ databases">
        <title>Sequencing the genomes of 1000 actinobacteria strains.</title>
        <authorList>
            <person name="Klenk H.-P."/>
        </authorList>
    </citation>
    <scope>NUCLEOTIDE SEQUENCE [LARGE SCALE GENOMIC DNA]</scope>
    <source>
        <strain evidence="3 4">DSM 18966</strain>
    </source>
</reference>
<evidence type="ECO:0000256" key="1">
    <source>
        <dbReference type="SAM" id="MobiDB-lite"/>
    </source>
</evidence>
<feature type="chain" id="PRO_5038557084" evidence="2">
    <location>
        <begin position="22"/>
        <end position="153"/>
    </location>
</feature>
<feature type="compositionally biased region" description="Acidic residues" evidence="1">
    <location>
        <begin position="42"/>
        <end position="54"/>
    </location>
</feature>
<feature type="compositionally biased region" description="Low complexity" evidence="1">
    <location>
        <begin position="32"/>
        <end position="41"/>
    </location>
</feature>
<dbReference type="PROSITE" id="PS51257">
    <property type="entry name" value="PROKAR_LIPOPROTEIN"/>
    <property type="match status" value="1"/>
</dbReference>
<comment type="caution">
    <text evidence="3">The sequence shown here is derived from an EMBL/GenBank/DDBJ whole genome shotgun (WGS) entry which is preliminary data.</text>
</comment>
<dbReference type="AlphaFoldDB" id="A0A2A9E5Z2"/>
<sequence>MRRQIALVPTVVLTAALLASCADTSEPEQTPAAAESSSSDSSTDDTSQDADSQEYPDVVDAVLTASGDDFTIAVTISSPYDSADRYADGWRVLNADGDLLAEHDLGHDHASEQPFTRTSSAFAIPDDVDEVTVEGRDQDNGYGGATVTVEVPR</sequence>